<dbReference type="Pfam" id="PF00126">
    <property type="entry name" value="HTH_1"/>
    <property type="match status" value="1"/>
</dbReference>
<evidence type="ECO:0000256" key="3">
    <source>
        <dbReference type="ARBA" id="ARBA00023015"/>
    </source>
</evidence>
<dbReference type="Proteomes" id="UP000184096">
    <property type="component" value="Chromosome I"/>
</dbReference>
<dbReference type="PROSITE" id="PS50931">
    <property type="entry name" value="HTH_LYSR"/>
    <property type="match status" value="1"/>
</dbReference>
<evidence type="ECO:0000256" key="2">
    <source>
        <dbReference type="ARBA" id="ARBA00009437"/>
    </source>
</evidence>
<dbReference type="Pfam" id="PF03466">
    <property type="entry name" value="LysR_substrate"/>
    <property type="match status" value="1"/>
</dbReference>
<dbReference type="Gene3D" id="1.10.10.10">
    <property type="entry name" value="Winged helix-like DNA-binding domain superfamily/Winged helix DNA-binding domain"/>
    <property type="match status" value="1"/>
</dbReference>
<protein>
    <submittedName>
        <fullName evidence="8">Transcriptional regulator, LysR family</fullName>
    </submittedName>
</protein>
<dbReference type="InterPro" id="IPR036390">
    <property type="entry name" value="WH_DNA-bd_sf"/>
</dbReference>
<dbReference type="PANTHER" id="PTHR30346:SF30">
    <property type="entry name" value="SMALL NEUTRAL PROTEASE REGULATORY PROTEIN"/>
    <property type="match status" value="1"/>
</dbReference>
<name>A0A1M7TII4_9BRAD</name>
<evidence type="ECO:0000313" key="8">
    <source>
        <dbReference type="EMBL" id="SHN70562.1"/>
    </source>
</evidence>
<gene>
    <name evidence="8" type="ORF">SAMN05444170_1765</name>
</gene>
<dbReference type="EMBL" id="LT670849">
    <property type="protein sequence ID" value="SHN70562.1"/>
    <property type="molecule type" value="Genomic_DNA"/>
</dbReference>
<keyword evidence="5" id="KW-0804">Transcription</keyword>
<feature type="domain" description="HTH lysR-type" evidence="7">
    <location>
        <begin position="1"/>
        <end position="58"/>
    </location>
</feature>
<dbReference type="RefSeq" id="WP_083587951.1">
    <property type="nucleotide sequence ID" value="NZ_LT670849.1"/>
</dbReference>
<proteinExistence type="inferred from homology"/>
<evidence type="ECO:0000313" key="9">
    <source>
        <dbReference type="Proteomes" id="UP000184096"/>
    </source>
</evidence>
<dbReference type="GO" id="GO:0003700">
    <property type="term" value="F:DNA-binding transcription factor activity"/>
    <property type="evidence" value="ECO:0007669"/>
    <property type="project" value="InterPro"/>
</dbReference>
<dbReference type="GO" id="GO:0032993">
    <property type="term" value="C:protein-DNA complex"/>
    <property type="evidence" value="ECO:0007669"/>
    <property type="project" value="TreeGrafter"/>
</dbReference>
<sequence>MDLRHLRYFLAVAEERHITRAAARLGLQQPPLSQQIHALEKELGTKLFTRLPRGVELTPAGEGFLEEARAVLSGVERARVRARTAAMGQRGRISIGLTTSASLHPGVTRVLRAYADSHVAIALDLHASSAAGLTEALLREDVQVAIIRAAVARPAGLIFEELTRENMLVALPRDHHLVKRTASGENAPVPLRALAAERLILVRRHAAPGMYANVIEACYKAGFEPLVVAEVEQMLISINLVAAGIGISLVPASIREVRQEGIAYCPILDAPSLIAPLTLVYRRGEARSIVTDFIEISEQGLKPPRATTARPPSSEAGNGSRAKNESKKAKVSAASKGKRI</sequence>
<feature type="region of interest" description="Disordered" evidence="6">
    <location>
        <begin position="301"/>
        <end position="340"/>
    </location>
</feature>
<evidence type="ECO:0000256" key="6">
    <source>
        <dbReference type="SAM" id="MobiDB-lite"/>
    </source>
</evidence>
<dbReference type="Gene3D" id="3.40.190.10">
    <property type="entry name" value="Periplasmic binding protein-like II"/>
    <property type="match status" value="2"/>
</dbReference>
<organism evidence="8 9">
    <name type="scientific">Bradyrhizobium erythrophlei</name>
    <dbReference type="NCBI Taxonomy" id="1437360"/>
    <lineage>
        <taxon>Bacteria</taxon>
        <taxon>Pseudomonadati</taxon>
        <taxon>Pseudomonadota</taxon>
        <taxon>Alphaproteobacteria</taxon>
        <taxon>Hyphomicrobiales</taxon>
        <taxon>Nitrobacteraceae</taxon>
        <taxon>Bradyrhizobium</taxon>
    </lineage>
</organism>
<keyword evidence="9" id="KW-1185">Reference proteome</keyword>
<dbReference type="PRINTS" id="PR00039">
    <property type="entry name" value="HTHLYSR"/>
</dbReference>
<evidence type="ECO:0000256" key="4">
    <source>
        <dbReference type="ARBA" id="ARBA00023125"/>
    </source>
</evidence>
<dbReference type="InterPro" id="IPR005119">
    <property type="entry name" value="LysR_subst-bd"/>
</dbReference>
<keyword evidence="4" id="KW-0238">DNA-binding</keyword>
<dbReference type="GO" id="GO:0003677">
    <property type="term" value="F:DNA binding"/>
    <property type="evidence" value="ECO:0007669"/>
    <property type="project" value="UniProtKB-KW"/>
</dbReference>
<dbReference type="InterPro" id="IPR000847">
    <property type="entry name" value="LysR_HTH_N"/>
</dbReference>
<keyword evidence="3" id="KW-0805">Transcription regulation</keyword>
<accession>A0A1M7TII4</accession>
<dbReference type="SUPFAM" id="SSF46785">
    <property type="entry name" value="Winged helix' DNA-binding domain"/>
    <property type="match status" value="1"/>
</dbReference>
<dbReference type="AlphaFoldDB" id="A0A1M7TII4"/>
<feature type="compositionally biased region" description="Low complexity" evidence="6">
    <location>
        <begin position="331"/>
        <end position="340"/>
    </location>
</feature>
<evidence type="ECO:0000259" key="7">
    <source>
        <dbReference type="PROSITE" id="PS50931"/>
    </source>
</evidence>
<reference evidence="9" key="1">
    <citation type="submission" date="2016-11" db="EMBL/GenBank/DDBJ databases">
        <authorList>
            <person name="Varghese N."/>
            <person name="Submissions S."/>
        </authorList>
    </citation>
    <scope>NUCLEOTIDE SEQUENCE [LARGE SCALE GENOMIC DNA]</scope>
    <source>
        <strain evidence="9">GAS401</strain>
    </source>
</reference>
<comment type="function">
    <text evidence="1">NodD regulates the expression of the nodABCFE genes which encode other nodulation proteins. NodD is also a negative regulator of its own expression. Binds flavonoids as inducers.</text>
</comment>
<evidence type="ECO:0000256" key="1">
    <source>
        <dbReference type="ARBA" id="ARBA00003502"/>
    </source>
</evidence>
<dbReference type="FunFam" id="1.10.10.10:FF:000001">
    <property type="entry name" value="LysR family transcriptional regulator"/>
    <property type="match status" value="1"/>
</dbReference>
<comment type="similarity">
    <text evidence="2">Belongs to the LysR transcriptional regulatory family.</text>
</comment>
<dbReference type="SUPFAM" id="SSF53850">
    <property type="entry name" value="Periplasmic binding protein-like II"/>
    <property type="match status" value="1"/>
</dbReference>
<evidence type="ECO:0000256" key="5">
    <source>
        <dbReference type="ARBA" id="ARBA00023163"/>
    </source>
</evidence>
<dbReference type="PANTHER" id="PTHR30346">
    <property type="entry name" value="TRANSCRIPTIONAL DUAL REGULATOR HCAR-RELATED"/>
    <property type="match status" value="1"/>
</dbReference>
<dbReference type="InterPro" id="IPR036388">
    <property type="entry name" value="WH-like_DNA-bd_sf"/>
</dbReference>